<evidence type="ECO:0000256" key="1">
    <source>
        <dbReference type="SAM" id="MobiDB-lite"/>
    </source>
</evidence>
<evidence type="ECO:0008006" key="5">
    <source>
        <dbReference type="Google" id="ProtNLM"/>
    </source>
</evidence>
<reference evidence="3 4" key="1">
    <citation type="submission" date="2017-06" db="EMBL/GenBank/DDBJ databases">
        <authorList>
            <person name="Kim H.J."/>
            <person name="Triplett B.A."/>
        </authorList>
    </citation>
    <scope>NUCLEOTIDE SEQUENCE [LARGE SCALE GENOMIC DNA]</scope>
    <source>
        <strain evidence="3 4">DS15</strain>
    </source>
</reference>
<dbReference type="EMBL" id="FZPA01000002">
    <property type="protein sequence ID" value="SNS56274.1"/>
    <property type="molecule type" value="Genomic_DNA"/>
</dbReference>
<feature type="chain" id="PRO_5012466988" description="PRC-barrel domain-containing protein" evidence="2">
    <location>
        <begin position="26"/>
        <end position="313"/>
    </location>
</feature>
<dbReference type="RefSeq" id="WP_212541889.1">
    <property type="nucleotide sequence ID" value="NZ_FZPA01000002.1"/>
</dbReference>
<feature type="compositionally biased region" description="Gly residues" evidence="1">
    <location>
        <begin position="81"/>
        <end position="95"/>
    </location>
</feature>
<dbReference type="Proteomes" id="UP000198339">
    <property type="component" value="Unassembled WGS sequence"/>
</dbReference>
<organism evidence="3 4">
    <name type="scientific">Sphingopyxis indica</name>
    <dbReference type="NCBI Taxonomy" id="436663"/>
    <lineage>
        <taxon>Bacteria</taxon>
        <taxon>Pseudomonadati</taxon>
        <taxon>Pseudomonadota</taxon>
        <taxon>Alphaproteobacteria</taxon>
        <taxon>Sphingomonadales</taxon>
        <taxon>Sphingomonadaceae</taxon>
        <taxon>Sphingopyxis</taxon>
    </lineage>
</organism>
<protein>
    <recommendedName>
        <fullName evidence="5">PRC-barrel domain-containing protein</fullName>
    </recommendedName>
</protein>
<evidence type="ECO:0000256" key="2">
    <source>
        <dbReference type="SAM" id="SignalP"/>
    </source>
</evidence>
<feature type="region of interest" description="Disordered" evidence="1">
    <location>
        <begin position="53"/>
        <end position="95"/>
    </location>
</feature>
<feature type="region of interest" description="Disordered" evidence="1">
    <location>
        <begin position="134"/>
        <end position="155"/>
    </location>
</feature>
<evidence type="ECO:0000313" key="3">
    <source>
        <dbReference type="EMBL" id="SNS56274.1"/>
    </source>
</evidence>
<evidence type="ECO:0000313" key="4">
    <source>
        <dbReference type="Proteomes" id="UP000198339"/>
    </source>
</evidence>
<keyword evidence="2" id="KW-0732">Signal</keyword>
<feature type="signal peptide" evidence="2">
    <location>
        <begin position="1"/>
        <end position="25"/>
    </location>
</feature>
<dbReference type="AlphaFoldDB" id="A0A239FJN6"/>
<feature type="compositionally biased region" description="Basic and acidic residues" evidence="1">
    <location>
        <begin position="269"/>
        <end position="279"/>
    </location>
</feature>
<feature type="compositionally biased region" description="Basic and acidic residues" evidence="1">
    <location>
        <begin position="304"/>
        <end position="313"/>
    </location>
</feature>
<feature type="compositionally biased region" description="Gly residues" evidence="1">
    <location>
        <begin position="53"/>
        <end position="68"/>
    </location>
</feature>
<accession>A0A239FJN6</accession>
<sequence length="313" mass="29283">MANHIFTSTMVLAASALAFSAPASAQLLGGGGGLTGGLGGTLGGTLGHPAGPIGGTLGSAGELAGSGRGEAHVDRRAGRVQGKGSGDASGSGSAVGGSDLIGNAIGGSAEGSGRAQGGGSLDAQLIGTDHVRQAGSSAAGTAKGAASTATGTASGALGGVRDQAGGAPSGAAGAANGAGSAAGNFEGSLGGLAAAGTGAANGAGMFAVEPGMAVTDARGKVIGHVQAVRQTGRGLVQSVTVKAGDRFATLPATSFTGSGDVLVTGMTRGELRKTAKQQEEASAEPRPQRKGQPAPESAAARGNAAERRGAHAD</sequence>
<feature type="compositionally biased region" description="Low complexity" evidence="1">
    <location>
        <begin position="293"/>
        <end position="303"/>
    </location>
</feature>
<proteinExistence type="predicted"/>
<feature type="region of interest" description="Disordered" evidence="1">
    <location>
        <begin position="268"/>
        <end position="313"/>
    </location>
</feature>
<keyword evidence="4" id="KW-1185">Reference proteome</keyword>
<gene>
    <name evidence="3" type="ORF">SAMN06295955_10280</name>
</gene>
<name>A0A239FJN6_9SPHN</name>